<feature type="chain" id="PRO_5036686479" evidence="1">
    <location>
        <begin position="19"/>
        <end position="466"/>
    </location>
</feature>
<dbReference type="EMBL" id="JAANAS010000072">
    <property type="protein sequence ID" value="NGZ90531.1"/>
    <property type="molecule type" value="Genomic_DNA"/>
</dbReference>
<dbReference type="PANTHER" id="PTHR43265:SF1">
    <property type="entry name" value="ESTERASE ESTD"/>
    <property type="match status" value="1"/>
</dbReference>
<dbReference type="InterPro" id="IPR029058">
    <property type="entry name" value="AB_hydrolase_fold"/>
</dbReference>
<evidence type="ECO:0000313" key="3">
    <source>
        <dbReference type="EMBL" id="NGZ90531.1"/>
    </source>
</evidence>
<dbReference type="InterPro" id="IPR053145">
    <property type="entry name" value="AB_hydrolase_Est10"/>
</dbReference>
<dbReference type="Gene3D" id="3.40.50.1820">
    <property type="entry name" value="alpha/beta hydrolase"/>
    <property type="match status" value="1"/>
</dbReference>
<keyword evidence="3" id="KW-0378">Hydrolase</keyword>
<keyword evidence="1" id="KW-0732">Signal</keyword>
<protein>
    <submittedName>
        <fullName evidence="3">Alpha/beta fold hydrolase</fullName>
    </submittedName>
</protein>
<dbReference type="Proteomes" id="UP000643701">
    <property type="component" value="Unassembled WGS sequence"/>
</dbReference>
<dbReference type="RefSeq" id="WP_166400766.1">
    <property type="nucleotide sequence ID" value="NZ_JAANAS010000072.1"/>
</dbReference>
<dbReference type="InterPro" id="IPR022742">
    <property type="entry name" value="Hydrolase_4"/>
</dbReference>
<reference evidence="3" key="1">
    <citation type="submission" date="2020-03" db="EMBL/GenBank/DDBJ databases">
        <title>Psychroflexus Maritimus sp. nov., isolate from marine sediment.</title>
        <authorList>
            <person name="Zhong Y.-L."/>
        </authorList>
    </citation>
    <scope>NUCLEOTIDE SEQUENCE</scope>
    <source>
        <strain evidence="3">C1</strain>
    </source>
</reference>
<proteinExistence type="predicted"/>
<keyword evidence="4" id="KW-1185">Reference proteome</keyword>
<dbReference type="Pfam" id="PF12146">
    <property type="entry name" value="Hydrolase_4"/>
    <property type="match status" value="1"/>
</dbReference>
<evidence type="ECO:0000313" key="4">
    <source>
        <dbReference type="Proteomes" id="UP000643701"/>
    </source>
</evidence>
<dbReference type="AlphaFoldDB" id="A0A967E785"/>
<organism evidence="3 4">
    <name type="scientific">Psychroflexus maritimus</name>
    <dbReference type="NCBI Taxonomy" id="2714865"/>
    <lineage>
        <taxon>Bacteria</taxon>
        <taxon>Pseudomonadati</taxon>
        <taxon>Bacteroidota</taxon>
        <taxon>Flavobacteriia</taxon>
        <taxon>Flavobacteriales</taxon>
        <taxon>Flavobacteriaceae</taxon>
        <taxon>Psychroflexus</taxon>
    </lineage>
</organism>
<name>A0A967E785_9FLAO</name>
<feature type="domain" description="Serine aminopeptidase S33" evidence="2">
    <location>
        <begin position="189"/>
        <end position="296"/>
    </location>
</feature>
<evidence type="ECO:0000259" key="2">
    <source>
        <dbReference type="Pfam" id="PF12146"/>
    </source>
</evidence>
<dbReference type="PANTHER" id="PTHR43265">
    <property type="entry name" value="ESTERASE ESTD"/>
    <property type="match status" value="1"/>
</dbReference>
<dbReference type="SUPFAM" id="SSF53474">
    <property type="entry name" value="alpha/beta-Hydrolases"/>
    <property type="match status" value="1"/>
</dbReference>
<evidence type="ECO:0000256" key="1">
    <source>
        <dbReference type="SAM" id="SignalP"/>
    </source>
</evidence>
<sequence>MKSIISFLLSFMVSGLLAQDINGSWSSQLEFNGMKLPLQFHFEETENEFTATMDSPQQQAFDLSFTEARRKNDSIFLVMPNLGIEIQGKIIAKDLINANFEQGFLTTEIEIKRQDEKKKTTNEFKRPQTPKPPHTYQEIEVTYTNQKAGIELAGTLTLPKDCQSCKALILISGSGAQDRNSEIFNHQLFKVVADYFSSNNIAVLRFDERGVSKSGGKFSGATTHDFVDDVEAGLEFLLKQKYFQPTQIGLYGHSEGGMVAPLLAEKNKAINFLVLIAPPVVPLPELMLKQQELIGKSTGMTQAMVEFYKKINKEVYAIITSTTKLDSLEEKLEEYYNQQIESYPQLGKDTGVSSNEYKEMMIQAYTDPWMFTFLKINPADYLTSLKIPVNAFFGEKDLQVSPKENTELLTQLIGKNHPKNKIEIKPNLNHLMQNATTGSIAEYGMIEETISEDLLKEILNWIKELD</sequence>
<gene>
    <name evidence="3" type="ORF">G7034_09720</name>
</gene>
<dbReference type="GO" id="GO:0052689">
    <property type="term" value="F:carboxylic ester hydrolase activity"/>
    <property type="evidence" value="ECO:0007669"/>
    <property type="project" value="TreeGrafter"/>
</dbReference>
<feature type="signal peptide" evidence="1">
    <location>
        <begin position="1"/>
        <end position="18"/>
    </location>
</feature>
<comment type="caution">
    <text evidence="3">The sequence shown here is derived from an EMBL/GenBank/DDBJ whole genome shotgun (WGS) entry which is preliminary data.</text>
</comment>
<accession>A0A967E785</accession>